<sequence>MELQLPETEELGHLGCVTSMLPKISTPVGQGIVAFADKANGKAGRVSPSPNSPRLSTSRRQLCPDIEASLVMTSGKVGMPKPASPSSVGLKLPAPNSKPADPTASKVGYSLAGTGNNFFEGDTNNVLGVNKLSLLRETSSLVEVSIPADDAEELDVLEEFNACLDSLEAIEVDDLAAKGFWYTWLNKRGGEGDNKSKLDRVLVHTSWLDTFREAEAVFHFPGVSAHCAAVKSWEEMQEYPMLRLINKLRHLKPVLIAFNKQRYGNISGRVTQARLELEAIQEQCFNHPGDGASQELERDLLCKLLNLSTAEESYKKLKSRVKWLSWGDKNTVFSSEA</sequence>
<protein>
    <submittedName>
        <fullName evidence="1">Uncharacterized protein</fullName>
    </submittedName>
</protein>
<proteinExistence type="predicted"/>
<dbReference type="EMBL" id="CM037156">
    <property type="protein sequence ID" value="KAH7836824.1"/>
    <property type="molecule type" value="Genomic_DNA"/>
</dbReference>
<name>A0ACB7X7X0_9ERIC</name>
<comment type="caution">
    <text evidence="1">The sequence shown here is derived from an EMBL/GenBank/DDBJ whole genome shotgun (WGS) entry which is preliminary data.</text>
</comment>
<gene>
    <name evidence="1" type="ORF">Vadar_006119</name>
</gene>
<evidence type="ECO:0000313" key="1">
    <source>
        <dbReference type="EMBL" id="KAH7836824.1"/>
    </source>
</evidence>
<organism evidence="1 2">
    <name type="scientific">Vaccinium darrowii</name>
    <dbReference type="NCBI Taxonomy" id="229202"/>
    <lineage>
        <taxon>Eukaryota</taxon>
        <taxon>Viridiplantae</taxon>
        <taxon>Streptophyta</taxon>
        <taxon>Embryophyta</taxon>
        <taxon>Tracheophyta</taxon>
        <taxon>Spermatophyta</taxon>
        <taxon>Magnoliopsida</taxon>
        <taxon>eudicotyledons</taxon>
        <taxon>Gunneridae</taxon>
        <taxon>Pentapetalae</taxon>
        <taxon>asterids</taxon>
        <taxon>Ericales</taxon>
        <taxon>Ericaceae</taxon>
        <taxon>Vaccinioideae</taxon>
        <taxon>Vaccinieae</taxon>
        <taxon>Vaccinium</taxon>
    </lineage>
</organism>
<dbReference type="Proteomes" id="UP000828048">
    <property type="component" value="Chromosome 6"/>
</dbReference>
<reference evidence="1 2" key="1">
    <citation type="journal article" date="2021" name="Hortic Res">
        <title>High-quality reference genome and annotation aids understanding of berry development for evergreen blueberry (Vaccinium darrowii).</title>
        <authorList>
            <person name="Yu J."/>
            <person name="Hulse-Kemp A.M."/>
            <person name="Babiker E."/>
            <person name="Staton M."/>
        </authorList>
    </citation>
    <scope>NUCLEOTIDE SEQUENCE [LARGE SCALE GENOMIC DNA]</scope>
    <source>
        <strain evidence="2">cv. NJ 8807/NJ 8810</strain>
        <tissue evidence="1">Young leaf</tissue>
    </source>
</reference>
<keyword evidence="2" id="KW-1185">Reference proteome</keyword>
<accession>A0ACB7X7X0</accession>
<evidence type="ECO:0000313" key="2">
    <source>
        <dbReference type="Proteomes" id="UP000828048"/>
    </source>
</evidence>